<dbReference type="PROSITE" id="PS51371">
    <property type="entry name" value="CBS"/>
    <property type="match status" value="1"/>
</dbReference>
<reference evidence="4" key="1">
    <citation type="journal article" date="2019" name="Int. J. Syst. Evol. Microbiol.">
        <title>The Global Catalogue of Microorganisms (GCM) 10K type strain sequencing project: providing services to taxonomists for standard genome sequencing and annotation.</title>
        <authorList>
            <consortium name="The Broad Institute Genomics Platform"/>
            <consortium name="The Broad Institute Genome Sequencing Center for Infectious Disease"/>
            <person name="Wu L."/>
            <person name="Ma J."/>
        </authorList>
    </citation>
    <scope>NUCLEOTIDE SEQUENCE [LARGE SCALE GENOMIC DNA]</scope>
    <source>
        <strain evidence="4">CCUG 15531</strain>
    </source>
</reference>
<dbReference type="InterPro" id="IPR046342">
    <property type="entry name" value="CBS_dom_sf"/>
</dbReference>
<keyword evidence="1" id="KW-0129">CBS domain</keyword>
<dbReference type="EMBL" id="JBHUEK010000025">
    <property type="protein sequence ID" value="MFD1780030.1"/>
    <property type="molecule type" value="Genomic_DNA"/>
</dbReference>
<name>A0ABW4MQ54_9BACI</name>
<comment type="caution">
    <text evidence="3">The sequence shown here is derived from an EMBL/GenBank/DDBJ whole genome shotgun (WGS) entry which is preliminary data.</text>
</comment>
<protein>
    <submittedName>
        <fullName evidence="3">CBS domain-containing protein</fullName>
    </submittedName>
</protein>
<evidence type="ECO:0000256" key="1">
    <source>
        <dbReference type="PROSITE-ProRule" id="PRU00703"/>
    </source>
</evidence>
<organism evidence="3 4">
    <name type="scientific">Fredinandcohnia salidurans</name>
    <dbReference type="NCBI Taxonomy" id="2595041"/>
    <lineage>
        <taxon>Bacteria</taxon>
        <taxon>Bacillati</taxon>
        <taxon>Bacillota</taxon>
        <taxon>Bacilli</taxon>
        <taxon>Bacillales</taxon>
        <taxon>Bacillaceae</taxon>
        <taxon>Fredinandcohnia</taxon>
    </lineage>
</organism>
<dbReference type="Gene3D" id="3.10.580.10">
    <property type="entry name" value="CBS-domain"/>
    <property type="match status" value="1"/>
</dbReference>
<dbReference type="RefSeq" id="WP_388039508.1">
    <property type="nucleotide sequence ID" value="NZ_JBHUEK010000025.1"/>
</dbReference>
<feature type="domain" description="CBS" evidence="2">
    <location>
        <begin position="106"/>
        <end position="161"/>
    </location>
</feature>
<dbReference type="InterPro" id="IPR000644">
    <property type="entry name" value="CBS_dom"/>
</dbReference>
<evidence type="ECO:0000259" key="2">
    <source>
        <dbReference type="PROSITE" id="PS51371"/>
    </source>
</evidence>
<evidence type="ECO:0000313" key="4">
    <source>
        <dbReference type="Proteomes" id="UP001597227"/>
    </source>
</evidence>
<gene>
    <name evidence="3" type="ORF">ACFSFW_15295</name>
</gene>
<proteinExistence type="predicted"/>
<evidence type="ECO:0000313" key="3">
    <source>
        <dbReference type="EMBL" id="MFD1780030.1"/>
    </source>
</evidence>
<dbReference type="Proteomes" id="UP001597227">
    <property type="component" value="Unassembled WGS sequence"/>
</dbReference>
<keyword evidence="4" id="KW-1185">Reference proteome</keyword>
<dbReference type="SUPFAM" id="SSF54631">
    <property type="entry name" value="CBS-domain pair"/>
    <property type="match status" value="1"/>
</dbReference>
<dbReference type="Pfam" id="PF00571">
    <property type="entry name" value="CBS"/>
    <property type="match status" value="1"/>
</dbReference>
<accession>A0ABW4MQ54</accession>
<sequence>MSTIYTSYQLSERFEVAFNQIHDSLKSIVKIQDDRFKVLLDVGSRKHQIIREFYEDLKQYAKLRNSLVHDKKQLGFYIAEPHIDVVKQIEKIAAIFSRPNFALSIATKEVITVGYEDDLIDTFQTIKRYGFSQYPVYKGKECVGILNTGEIVRWVTENVTTTIVDFSGIKVKDVLSRVHHHPIDFVAKSIDIFSIEDIFEEKHKKKLDLEAVIITENGKNDEIH</sequence>